<proteinExistence type="predicted"/>
<evidence type="ECO:0000313" key="3">
    <source>
        <dbReference type="Proteomes" id="UP000184452"/>
    </source>
</evidence>
<dbReference type="STRING" id="758803.SAMN05421803_1461"/>
<dbReference type="SUPFAM" id="SSF48452">
    <property type="entry name" value="TPR-like"/>
    <property type="match status" value="1"/>
</dbReference>
<dbReference type="EMBL" id="FQZK01000046">
    <property type="protein sequence ID" value="SHK94314.1"/>
    <property type="molecule type" value="Genomic_DNA"/>
</dbReference>
<reference evidence="2 3" key="1">
    <citation type="submission" date="2016-11" db="EMBL/GenBank/DDBJ databases">
        <authorList>
            <person name="Jaros S."/>
            <person name="Januszkiewicz K."/>
            <person name="Wedrychowicz H."/>
        </authorList>
    </citation>
    <scope>NUCLEOTIDE SEQUENCE [LARGE SCALE GENOMIC DNA]</scope>
    <source>
        <strain evidence="2 3">CGMCC 4.5723</strain>
    </source>
</reference>
<dbReference type="SUPFAM" id="SSF52540">
    <property type="entry name" value="P-loop containing nucleoside triphosphate hydrolases"/>
    <property type="match status" value="1"/>
</dbReference>
<dbReference type="PANTHER" id="PTHR22845">
    <property type="entry name" value="APOPTOTIC PROTEASE-ACTIVATING FACTOR 1"/>
    <property type="match status" value="1"/>
</dbReference>
<feature type="non-terminal residue" evidence="2">
    <location>
        <position position="609"/>
    </location>
</feature>
<dbReference type="AlphaFoldDB" id="A0A1M6WL30"/>
<feature type="compositionally biased region" description="Polar residues" evidence="1">
    <location>
        <begin position="11"/>
        <end position="21"/>
    </location>
</feature>
<feature type="region of interest" description="Disordered" evidence="1">
    <location>
        <begin position="1"/>
        <end position="21"/>
    </location>
</feature>
<dbReference type="InterPro" id="IPR019734">
    <property type="entry name" value="TPR_rpt"/>
</dbReference>
<keyword evidence="3" id="KW-1185">Reference proteome</keyword>
<dbReference type="PROSITE" id="PS50293">
    <property type="entry name" value="TPR_REGION"/>
    <property type="match status" value="1"/>
</dbReference>
<dbReference type="Gene3D" id="1.25.40.10">
    <property type="entry name" value="Tetratricopeptide repeat domain"/>
    <property type="match status" value="1"/>
</dbReference>
<dbReference type="RefSeq" id="WP_073384380.1">
    <property type="nucleotide sequence ID" value="NZ_FQZK01000046.1"/>
</dbReference>
<sequence length="609" mass="65473">MPKKKKKARPQASTLVHQTGSTAARDAVGVQHNYFPPPVGADARGAASLVADLPPVEAGFTGRASDLDRLKAALDPDRGDNAPVVVAAGMGGIGKTQLALATADRAVRDKVFSRALFVDLRGYTTPVDAHRALQALLVWLGVEADTIPEDAQARAGLYRATLQARADEGGGPVLVVADNASHPDQVDPLVPGPGGHRLLVTSRERLGALTARQVAVGTLTDEEAFQVLVTDLDLADSDDERIHDLQGLTSLAGACAGLPLALRIAAGQLKNAPDLEADELARTLTQGADRITHFTDQRRELQAVFASSTARLPTEQRELLALLGMAPGPDISTTAAAALAGTDEREVLVRLRGLAASHLITSSRGRWSMHDLVAAYAATLADPKPPARYARAQRRLLDHYTDRVTDAAQHLEALPGRPVPDTFTDQGQAWEWLDAERAVLINAAHTAHRIGHARAAILLPLNLGYYLDRRRLFHDEIAITRLALDTARRIGDRPNQATAWNNLGGALGEVRRFDEAINAHTRSRDLHHQAGDTHGEATPWTNLGLALVEVRRFDEAIDAHTGARDLFHQVGDAPGEASAWGNLGSALVEVRRFEEAIDAHTRARDLHQQ</sequence>
<dbReference type="Proteomes" id="UP000184452">
    <property type="component" value="Unassembled WGS sequence"/>
</dbReference>
<dbReference type="PRINTS" id="PR00364">
    <property type="entry name" value="DISEASERSIST"/>
</dbReference>
<accession>A0A1M6WL30</accession>
<dbReference type="InterPro" id="IPR011990">
    <property type="entry name" value="TPR-like_helical_dom_sf"/>
</dbReference>
<gene>
    <name evidence="2" type="ORF">SAMN05421803_1461</name>
</gene>
<dbReference type="Gene3D" id="3.40.50.300">
    <property type="entry name" value="P-loop containing nucleotide triphosphate hydrolases"/>
    <property type="match status" value="1"/>
</dbReference>
<dbReference type="InterPro" id="IPR027417">
    <property type="entry name" value="P-loop_NTPase"/>
</dbReference>
<protein>
    <submittedName>
        <fullName evidence="2">Tetratricopeptide (TPR) repeat</fullName>
    </submittedName>
</protein>
<dbReference type="PANTHER" id="PTHR22845:SF5">
    <property type="entry name" value="APOPTOTIC PROTEASE-ACTIVATING FACTOR 1"/>
    <property type="match status" value="1"/>
</dbReference>
<evidence type="ECO:0000256" key="1">
    <source>
        <dbReference type="SAM" id="MobiDB-lite"/>
    </source>
</evidence>
<organism evidence="2 3">
    <name type="scientific">Nocardiopsis flavescens</name>
    <dbReference type="NCBI Taxonomy" id="758803"/>
    <lineage>
        <taxon>Bacteria</taxon>
        <taxon>Bacillati</taxon>
        <taxon>Actinomycetota</taxon>
        <taxon>Actinomycetes</taxon>
        <taxon>Streptosporangiales</taxon>
        <taxon>Nocardiopsidaceae</taxon>
        <taxon>Nocardiopsis</taxon>
    </lineage>
</organism>
<evidence type="ECO:0000313" key="2">
    <source>
        <dbReference type="EMBL" id="SHK94314.1"/>
    </source>
</evidence>
<dbReference type="Pfam" id="PF13424">
    <property type="entry name" value="TPR_12"/>
    <property type="match status" value="1"/>
</dbReference>
<name>A0A1M6WL30_9ACTN</name>
<dbReference type="SMART" id="SM00028">
    <property type="entry name" value="TPR"/>
    <property type="match status" value="3"/>
</dbReference>